<gene>
    <name evidence="9" type="ORF">UV41_C0039G0005</name>
</gene>
<dbReference type="InterPro" id="IPR036097">
    <property type="entry name" value="HisK_dim/P_sf"/>
</dbReference>
<comment type="catalytic activity">
    <reaction evidence="1">
        <text>ATP + protein L-histidine = ADP + protein N-phospho-L-histidine.</text>
        <dbReference type="EC" id="2.7.13.3"/>
    </reaction>
</comment>
<dbReference type="AlphaFoldDB" id="A0A0G1B9L9"/>
<keyword evidence="7" id="KW-0812">Transmembrane</keyword>
<dbReference type="FunFam" id="3.30.565.10:FF:000010">
    <property type="entry name" value="Sensor histidine kinase RcsC"/>
    <property type="match status" value="1"/>
</dbReference>
<dbReference type="PROSITE" id="PS50109">
    <property type="entry name" value="HIS_KIN"/>
    <property type="match status" value="1"/>
</dbReference>
<keyword evidence="7" id="KW-1133">Transmembrane helix</keyword>
<accession>A0A0G1B9L9</accession>
<evidence type="ECO:0000256" key="5">
    <source>
        <dbReference type="ARBA" id="ARBA00022777"/>
    </source>
</evidence>
<dbReference type="CDD" id="cd00082">
    <property type="entry name" value="HisKA"/>
    <property type="match status" value="1"/>
</dbReference>
<evidence type="ECO:0000259" key="8">
    <source>
        <dbReference type="PROSITE" id="PS50109"/>
    </source>
</evidence>
<dbReference type="Pfam" id="PF02518">
    <property type="entry name" value="HATPase_c"/>
    <property type="match status" value="1"/>
</dbReference>
<name>A0A0G1B9L9_9BACT</name>
<evidence type="ECO:0000313" key="10">
    <source>
        <dbReference type="Proteomes" id="UP000034785"/>
    </source>
</evidence>
<reference evidence="9 10" key="1">
    <citation type="journal article" date="2015" name="Nature">
        <title>rRNA introns, odd ribosomes, and small enigmatic genomes across a large radiation of phyla.</title>
        <authorList>
            <person name="Brown C.T."/>
            <person name="Hug L.A."/>
            <person name="Thomas B.C."/>
            <person name="Sharon I."/>
            <person name="Castelle C.J."/>
            <person name="Singh A."/>
            <person name="Wilkins M.J."/>
            <person name="Williams K.H."/>
            <person name="Banfield J.F."/>
        </authorList>
    </citation>
    <scope>NUCLEOTIDE SEQUENCE [LARGE SCALE GENOMIC DNA]</scope>
</reference>
<keyword evidence="7" id="KW-0472">Membrane</keyword>
<evidence type="ECO:0000256" key="6">
    <source>
        <dbReference type="ARBA" id="ARBA00023012"/>
    </source>
</evidence>
<dbReference type="EMBL" id="LCEJ01000039">
    <property type="protein sequence ID" value="KKS69982.1"/>
    <property type="molecule type" value="Genomic_DNA"/>
</dbReference>
<dbReference type="SUPFAM" id="SSF55781">
    <property type="entry name" value="GAF domain-like"/>
    <property type="match status" value="1"/>
</dbReference>
<dbReference type="InterPro" id="IPR003594">
    <property type="entry name" value="HATPase_dom"/>
</dbReference>
<evidence type="ECO:0000256" key="2">
    <source>
        <dbReference type="ARBA" id="ARBA00012438"/>
    </source>
</evidence>
<dbReference type="GO" id="GO:0000155">
    <property type="term" value="F:phosphorelay sensor kinase activity"/>
    <property type="evidence" value="ECO:0007669"/>
    <property type="project" value="InterPro"/>
</dbReference>
<evidence type="ECO:0000256" key="7">
    <source>
        <dbReference type="SAM" id="Phobius"/>
    </source>
</evidence>
<dbReference type="InterPro" id="IPR036890">
    <property type="entry name" value="HATPase_C_sf"/>
</dbReference>
<evidence type="ECO:0000256" key="3">
    <source>
        <dbReference type="ARBA" id="ARBA00022553"/>
    </source>
</evidence>
<dbReference type="SMART" id="SM00387">
    <property type="entry name" value="HATPase_c"/>
    <property type="match status" value="1"/>
</dbReference>
<keyword evidence="6" id="KW-0902">Two-component regulatory system</keyword>
<dbReference type="SUPFAM" id="SSF47384">
    <property type="entry name" value="Homodimeric domain of signal transducing histidine kinase"/>
    <property type="match status" value="1"/>
</dbReference>
<feature type="domain" description="Histidine kinase" evidence="8">
    <location>
        <begin position="334"/>
        <end position="561"/>
    </location>
</feature>
<dbReference type="PRINTS" id="PR00344">
    <property type="entry name" value="BCTRLSENSOR"/>
</dbReference>
<comment type="caution">
    <text evidence="9">The sequence shown here is derived from an EMBL/GenBank/DDBJ whole genome shotgun (WGS) entry which is preliminary data.</text>
</comment>
<dbReference type="InterPro" id="IPR004358">
    <property type="entry name" value="Sig_transdc_His_kin-like_C"/>
</dbReference>
<evidence type="ECO:0000256" key="4">
    <source>
        <dbReference type="ARBA" id="ARBA00022679"/>
    </source>
</evidence>
<keyword evidence="4" id="KW-0808">Transferase</keyword>
<dbReference type="SUPFAM" id="SSF55874">
    <property type="entry name" value="ATPase domain of HSP90 chaperone/DNA topoisomerase II/histidine kinase"/>
    <property type="match status" value="1"/>
</dbReference>
<dbReference type="InterPro" id="IPR050736">
    <property type="entry name" value="Sensor_HK_Regulatory"/>
</dbReference>
<dbReference type="EC" id="2.7.13.3" evidence="2"/>
<dbReference type="InterPro" id="IPR003661">
    <property type="entry name" value="HisK_dim/P_dom"/>
</dbReference>
<dbReference type="Gene3D" id="3.30.450.20">
    <property type="entry name" value="PAS domain"/>
    <property type="match status" value="1"/>
</dbReference>
<dbReference type="Proteomes" id="UP000034785">
    <property type="component" value="Unassembled WGS sequence"/>
</dbReference>
<protein>
    <recommendedName>
        <fullName evidence="2">histidine kinase</fullName>
        <ecNumber evidence="2">2.7.13.3</ecNumber>
    </recommendedName>
</protein>
<dbReference type="InterPro" id="IPR005467">
    <property type="entry name" value="His_kinase_dom"/>
</dbReference>
<dbReference type="Pfam" id="PF00512">
    <property type="entry name" value="HisKA"/>
    <property type="match status" value="1"/>
</dbReference>
<dbReference type="Gene3D" id="1.10.287.130">
    <property type="match status" value="1"/>
</dbReference>
<dbReference type="InterPro" id="IPR029016">
    <property type="entry name" value="GAF-like_dom_sf"/>
</dbReference>
<organism evidence="9 10">
    <name type="scientific">Candidatus Daviesbacteria bacterium GW2011_GWA2_42_7</name>
    <dbReference type="NCBI Taxonomy" id="1618425"/>
    <lineage>
        <taxon>Bacteria</taxon>
        <taxon>Candidatus Daviesiibacteriota</taxon>
    </lineage>
</organism>
<proteinExistence type="predicted"/>
<keyword evidence="5 9" id="KW-0418">Kinase</keyword>
<dbReference type="Gene3D" id="3.30.565.10">
    <property type="entry name" value="Histidine kinase-like ATPase, C-terminal domain"/>
    <property type="match status" value="1"/>
</dbReference>
<evidence type="ECO:0000313" key="9">
    <source>
        <dbReference type="EMBL" id="KKS69982.1"/>
    </source>
</evidence>
<dbReference type="SMART" id="SM00388">
    <property type="entry name" value="HisKA"/>
    <property type="match status" value="1"/>
</dbReference>
<evidence type="ECO:0000256" key="1">
    <source>
        <dbReference type="ARBA" id="ARBA00000085"/>
    </source>
</evidence>
<sequence>MHPVSLLIIAAGNITLGFIAWRYFKRFQEYTLKHAAEIEAADKELKRRVLELSVLRSLGERVGYSLDLRQILEVLIDSLSGVVEFSTIAYIIPGKEGRCSLKIRVAEGVSRSFFASVKEQVLKDFSSMTEQNLYSGLVDETVSGSALDDSVSLPIGSYFNLPIVIGGKVAALVNVASCKIGLYGDEETAVLYTILGQVSTQANKLIQVVENEKRRLSAMVASLADGVMMVDLGFNPIVVNRILPNLLGLKQVQSLYDVVAAIGTGADFEGALRHSLSTQQLLRLPEISIGEKAVQIDLEPVKDKFGIVLGVAVVFHDVTARKQLERLRDEFTAMMVHELRTPLTTISYSTDMMLSDIGKMTSEQVGESIKIVQSTASHMLELVNELLDVAKIEAGKFQIVKKEDNLASLVSDTVAMIKPMADQKHLQIVLSVAPDLPTISFDRRRIGQVLNNLLSNAIKYTETGQIEILAHSTHSTGSGQAGSGQVVVSVKDSGEGIPAEDLPKLFSKFEQLGKGETGEKGGTGLGLVVAKGIVEAHGGKIRAESEGPGKGTTFSFTLPLN</sequence>
<dbReference type="PANTHER" id="PTHR43711:SF31">
    <property type="entry name" value="HISTIDINE KINASE"/>
    <property type="match status" value="1"/>
</dbReference>
<dbReference type="Gene3D" id="3.30.450.40">
    <property type="match status" value="1"/>
</dbReference>
<dbReference type="PANTHER" id="PTHR43711">
    <property type="entry name" value="TWO-COMPONENT HISTIDINE KINASE"/>
    <property type="match status" value="1"/>
</dbReference>
<feature type="transmembrane region" description="Helical" evidence="7">
    <location>
        <begin position="6"/>
        <end position="24"/>
    </location>
</feature>
<keyword evidence="3" id="KW-0597">Phosphoprotein</keyword>